<proteinExistence type="predicted"/>
<evidence type="ECO:0000313" key="1">
    <source>
        <dbReference type="EMBL" id="VAW58151.1"/>
    </source>
</evidence>
<dbReference type="AlphaFoldDB" id="A0A3B0WS04"/>
<dbReference type="EMBL" id="UOFG01000021">
    <property type="protein sequence ID" value="VAW58151.1"/>
    <property type="molecule type" value="Genomic_DNA"/>
</dbReference>
<reference evidence="1" key="1">
    <citation type="submission" date="2018-06" db="EMBL/GenBank/DDBJ databases">
        <authorList>
            <person name="Zhirakovskaya E."/>
        </authorList>
    </citation>
    <scope>NUCLEOTIDE SEQUENCE</scope>
</reference>
<accession>A0A3B0WS04</accession>
<name>A0A3B0WS04_9ZZZZ</name>
<organism evidence="1">
    <name type="scientific">hydrothermal vent metagenome</name>
    <dbReference type="NCBI Taxonomy" id="652676"/>
    <lineage>
        <taxon>unclassified sequences</taxon>
        <taxon>metagenomes</taxon>
        <taxon>ecological metagenomes</taxon>
    </lineage>
</organism>
<gene>
    <name evidence="1" type="ORF">MNBD_GAMMA11-862</name>
</gene>
<sequence>MKKIVSACVIVAALGGANSVMAKSDVLSMVGTWKWEGFTIKVNKCDATEVCAEVISGPKNVGMQMIKTKLSASGDSFVGKVAHPQTGETYNSKLSMLDINTWHIDGCTDNNVCASGDFTRVK</sequence>
<protein>
    <submittedName>
        <fullName evidence="1">Uncharacterized protein</fullName>
    </submittedName>
</protein>